<dbReference type="AlphaFoldDB" id="A0A7W7JZS7"/>
<evidence type="ECO:0000259" key="1">
    <source>
        <dbReference type="Pfam" id="PF04993"/>
    </source>
</evidence>
<dbReference type="SUPFAM" id="SSF159894">
    <property type="entry name" value="YgaC/TfoX-N like"/>
    <property type="match status" value="1"/>
</dbReference>
<name>A0A7W7JZS7_9SPHN</name>
<protein>
    <submittedName>
        <fullName evidence="2">DNA transformation protein</fullName>
    </submittedName>
</protein>
<gene>
    <name evidence="2" type="ORF">HNP52_001430</name>
</gene>
<evidence type="ECO:0000313" key="2">
    <source>
        <dbReference type="EMBL" id="MBB4838379.1"/>
    </source>
</evidence>
<keyword evidence="3" id="KW-1185">Reference proteome</keyword>
<comment type="caution">
    <text evidence="2">The sequence shown here is derived from an EMBL/GenBank/DDBJ whole genome shotgun (WGS) entry which is preliminary data.</text>
</comment>
<accession>A0A7W7JZS7</accession>
<dbReference type="EMBL" id="JACHLN010000001">
    <property type="protein sequence ID" value="MBB4838379.1"/>
    <property type="molecule type" value="Genomic_DNA"/>
</dbReference>
<proteinExistence type="predicted"/>
<evidence type="ECO:0000313" key="3">
    <source>
        <dbReference type="Proteomes" id="UP000575241"/>
    </source>
</evidence>
<sequence length="117" mass="13003">MAIDQGLVDWVAEAMEPVGTVTSKRLFGGAALYCDGLAFAILAFDALWLKADAESDAEWGDAERFSVTREDGKVQSLNYRRAPDETYDDADELRRWALLALDAARRAPPKKPRKKKA</sequence>
<feature type="domain" description="TfoX N-terminal" evidence="1">
    <location>
        <begin position="14"/>
        <end position="104"/>
    </location>
</feature>
<dbReference type="Proteomes" id="UP000575241">
    <property type="component" value="Unassembled WGS sequence"/>
</dbReference>
<organism evidence="2 3">
    <name type="scientific">Sphingomonas kyeonggiensis</name>
    <dbReference type="NCBI Taxonomy" id="1268553"/>
    <lineage>
        <taxon>Bacteria</taxon>
        <taxon>Pseudomonadati</taxon>
        <taxon>Pseudomonadota</taxon>
        <taxon>Alphaproteobacteria</taxon>
        <taxon>Sphingomonadales</taxon>
        <taxon>Sphingomonadaceae</taxon>
        <taxon>Sphingomonas</taxon>
    </lineage>
</organism>
<dbReference type="RefSeq" id="WP_184164410.1">
    <property type="nucleotide sequence ID" value="NZ_JACHLN010000001.1"/>
</dbReference>
<dbReference type="Pfam" id="PF04993">
    <property type="entry name" value="TfoX_N"/>
    <property type="match status" value="1"/>
</dbReference>
<dbReference type="InterPro" id="IPR007076">
    <property type="entry name" value="TfoX_N"/>
</dbReference>
<dbReference type="Gene3D" id="3.30.1460.30">
    <property type="entry name" value="YgaC/TfoX-N like chaperone"/>
    <property type="match status" value="1"/>
</dbReference>
<reference evidence="2 3" key="1">
    <citation type="submission" date="2020-08" db="EMBL/GenBank/DDBJ databases">
        <title>Functional genomics of gut bacteria from endangered species of beetles.</title>
        <authorList>
            <person name="Carlos-Shanley C."/>
        </authorList>
    </citation>
    <scope>NUCLEOTIDE SEQUENCE [LARGE SCALE GENOMIC DNA]</scope>
    <source>
        <strain evidence="2 3">S00224</strain>
    </source>
</reference>